<reference evidence="1" key="1">
    <citation type="journal article" date="2020" name="Stud. Mycol.">
        <title>101 Dothideomycetes genomes: a test case for predicting lifestyles and emergence of pathogens.</title>
        <authorList>
            <person name="Haridas S."/>
            <person name="Albert R."/>
            <person name="Binder M."/>
            <person name="Bloem J."/>
            <person name="Labutti K."/>
            <person name="Salamov A."/>
            <person name="Andreopoulos B."/>
            <person name="Baker S."/>
            <person name="Barry K."/>
            <person name="Bills G."/>
            <person name="Bluhm B."/>
            <person name="Cannon C."/>
            <person name="Castanera R."/>
            <person name="Culley D."/>
            <person name="Daum C."/>
            <person name="Ezra D."/>
            <person name="Gonzalez J."/>
            <person name="Henrissat B."/>
            <person name="Kuo A."/>
            <person name="Liang C."/>
            <person name="Lipzen A."/>
            <person name="Lutzoni F."/>
            <person name="Magnuson J."/>
            <person name="Mondo S."/>
            <person name="Nolan M."/>
            <person name="Ohm R."/>
            <person name="Pangilinan J."/>
            <person name="Park H.-J."/>
            <person name="Ramirez L."/>
            <person name="Alfaro M."/>
            <person name="Sun H."/>
            <person name="Tritt A."/>
            <person name="Yoshinaga Y."/>
            <person name="Zwiers L.-H."/>
            <person name="Turgeon B."/>
            <person name="Goodwin S."/>
            <person name="Spatafora J."/>
            <person name="Crous P."/>
            <person name="Grigoriev I."/>
        </authorList>
    </citation>
    <scope>NUCLEOTIDE SEQUENCE</scope>
    <source>
        <strain evidence="1">ATCC 200398</strain>
    </source>
</reference>
<organism evidence="1 2">
    <name type="scientific">Lindgomyces ingoldianus</name>
    <dbReference type="NCBI Taxonomy" id="673940"/>
    <lineage>
        <taxon>Eukaryota</taxon>
        <taxon>Fungi</taxon>
        <taxon>Dikarya</taxon>
        <taxon>Ascomycota</taxon>
        <taxon>Pezizomycotina</taxon>
        <taxon>Dothideomycetes</taxon>
        <taxon>Pleosporomycetidae</taxon>
        <taxon>Pleosporales</taxon>
        <taxon>Lindgomycetaceae</taxon>
        <taxon>Lindgomyces</taxon>
    </lineage>
</organism>
<dbReference type="EMBL" id="MU003495">
    <property type="protein sequence ID" value="KAF2475948.1"/>
    <property type="molecule type" value="Genomic_DNA"/>
</dbReference>
<comment type="caution">
    <text evidence="1">The sequence shown here is derived from an EMBL/GenBank/DDBJ whole genome shotgun (WGS) entry which is preliminary data.</text>
</comment>
<gene>
    <name evidence="1" type="ORF">BDR25DRAFT_201050</name>
</gene>
<feature type="non-terminal residue" evidence="1">
    <location>
        <position position="1"/>
    </location>
</feature>
<sequence length="92" mass="9977">DENGNTALICAASRGMPKMVELLLKFGADIDAQNHHGRTALMEAVLWGQLASVNYILDKVNVDAEDEYGRTPLSWAAKNGHEAVVKLLLETG</sequence>
<protein>
    <submittedName>
        <fullName evidence="1">Ankyrin</fullName>
    </submittedName>
</protein>
<name>A0ACB6R9J0_9PLEO</name>
<dbReference type="Proteomes" id="UP000799755">
    <property type="component" value="Unassembled WGS sequence"/>
</dbReference>
<proteinExistence type="predicted"/>
<keyword evidence="2" id="KW-1185">Reference proteome</keyword>
<feature type="non-terminal residue" evidence="1">
    <location>
        <position position="92"/>
    </location>
</feature>
<evidence type="ECO:0000313" key="1">
    <source>
        <dbReference type="EMBL" id="KAF2475948.1"/>
    </source>
</evidence>
<accession>A0ACB6R9J0</accession>
<evidence type="ECO:0000313" key="2">
    <source>
        <dbReference type="Proteomes" id="UP000799755"/>
    </source>
</evidence>